<sequence>MPLDRRQLLKTVATGSLLFPAILRPPSLAADDEIKKQECKLLGKHQLPQGKQAVQGLAVGKKHCFSSTNSGGAGLIHRFTHEWKFVDSTSIKIDGVDHIGAISHHHDSIWGGWLTSTGDRKSVVTELRASDLKILRQFDITADITWIDPVYFDGTHVWVGDLSDLGVHRYRIDGERLVRDAIFRYPGAMHFSQGLVIQNKRLYSIHTFGNMDGLYEFDLASLKTDGENKPRRSWAIAESTMHLEGFDFLPGKTDEIWHAQGQQVDHWKLAGLAKHN</sequence>
<proteinExistence type="predicted"/>
<dbReference type="PROSITE" id="PS51318">
    <property type="entry name" value="TAT"/>
    <property type="match status" value="1"/>
</dbReference>
<dbReference type="InterPro" id="IPR006311">
    <property type="entry name" value="TAT_signal"/>
</dbReference>
<dbReference type="EMBL" id="KF900622">
    <property type="protein sequence ID" value="AIF01497.1"/>
    <property type="molecule type" value="Genomic_DNA"/>
</dbReference>
<dbReference type="AlphaFoldDB" id="A0A075GHW8"/>
<organism evidence="1">
    <name type="scientific">uncultured marine group II/III euryarchaeote KM3_149_A03</name>
    <dbReference type="NCBI Taxonomy" id="1457884"/>
    <lineage>
        <taxon>Archaea</taxon>
        <taxon>Methanobacteriati</taxon>
        <taxon>Methanobacteriota</taxon>
        <taxon>environmental samples</taxon>
    </lineage>
</organism>
<protein>
    <recommendedName>
        <fullName evidence="2">Glutamine cyclotransferase</fullName>
    </recommendedName>
</protein>
<accession>A0A075GHW8</accession>
<dbReference type="SUPFAM" id="SSF63825">
    <property type="entry name" value="YWTD domain"/>
    <property type="match status" value="1"/>
</dbReference>
<evidence type="ECO:0008006" key="2">
    <source>
        <dbReference type="Google" id="ProtNLM"/>
    </source>
</evidence>
<reference evidence="1" key="1">
    <citation type="journal article" date="2014" name="Genome Biol. Evol.">
        <title>Pangenome evidence for extensive interdomain horizontal transfer affecting lineage core and shell genes in uncultured planktonic thaumarchaeota and euryarchaeota.</title>
        <authorList>
            <person name="Deschamps P."/>
            <person name="Zivanovic Y."/>
            <person name="Moreira D."/>
            <person name="Rodriguez-Valera F."/>
            <person name="Lopez-Garcia P."/>
        </authorList>
    </citation>
    <scope>NUCLEOTIDE SEQUENCE</scope>
</reference>
<evidence type="ECO:0000313" key="1">
    <source>
        <dbReference type="EMBL" id="AIF01497.1"/>
    </source>
</evidence>
<name>A0A075GHW8_9EURY</name>